<dbReference type="Gene3D" id="1.25.10.10">
    <property type="entry name" value="Leucine-rich Repeat Variant"/>
    <property type="match status" value="1"/>
</dbReference>
<dbReference type="GO" id="GO:0034399">
    <property type="term" value="C:nuclear periphery"/>
    <property type="evidence" value="ECO:0007669"/>
    <property type="project" value="EnsemblFungi"/>
</dbReference>
<dbReference type="InterPro" id="IPR057600">
    <property type="entry name" value="TORTIFOLIA1/SINE1-2_N"/>
</dbReference>
<accession>A0A1E3QZR9</accession>
<dbReference type="PANTHER" id="PTHR10527">
    <property type="entry name" value="IMPORTIN BETA"/>
    <property type="match status" value="1"/>
</dbReference>
<comment type="subcellular location">
    <subcellularLocation>
        <location evidence="2">Cytoplasm</location>
    </subcellularLocation>
    <subcellularLocation>
        <location evidence="1">Nucleus</location>
    </subcellularLocation>
</comment>
<feature type="repeat" description="HEAT" evidence="8">
    <location>
        <begin position="400"/>
        <end position="438"/>
    </location>
</feature>
<dbReference type="SMART" id="SM00913">
    <property type="entry name" value="IBN_N"/>
    <property type="match status" value="1"/>
</dbReference>
<organism evidence="10 11">
    <name type="scientific">Babjeviella inositovora NRRL Y-12698</name>
    <dbReference type="NCBI Taxonomy" id="984486"/>
    <lineage>
        <taxon>Eukaryota</taxon>
        <taxon>Fungi</taxon>
        <taxon>Dikarya</taxon>
        <taxon>Ascomycota</taxon>
        <taxon>Saccharomycotina</taxon>
        <taxon>Pichiomycetes</taxon>
        <taxon>Serinales incertae sedis</taxon>
        <taxon>Babjeviella</taxon>
    </lineage>
</organism>
<dbReference type="Pfam" id="PF03810">
    <property type="entry name" value="IBN_N"/>
    <property type="match status" value="1"/>
</dbReference>
<feature type="domain" description="Importin N-terminal" evidence="9">
    <location>
        <begin position="27"/>
        <end position="94"/>
    </location>
</feature>
<dbReference type="PROSITE" id="PS50077">
    <property type="entry name" value="HEAT_REPEAT"/>
    <property type="match status" value="1"/>
</dbReference>
<dbReference type="AlphaFoldDB" id="A0A1E3QZR9"/>
<dbReference type="Pfam" id="PF24714">
    <property type="entry name" value="TOR1L1_N"/>
    <property type="match status" value="1"/>
</dbReference>
<dbReference type="PROSITE" id="PS50166">
    <property type="entry name" value="IMPORTIN_B_NT"/>
    <property type="match status" value="1"/>
</dbReference>
<keyword evidence="6" id="KW-0653">Protein transport</keyword>
<dbReference type="Pfam" id="PF25780">
    <property type="entry name" value="TPR_IPO5"/>
    <property type="match status" value="1"/>
</dbReference>
<gene>
    <name evidence="10" type="ORF">BABINDRAFT_159615</name>
</gene>
<proteinExistence type="predicted"/>
<evidence type="ECO:0000313" key="10">
    <source>
        <dbReference type="EMBL" id="ODQ83173.1"/>
    </source>
</evidence>
<dbReference type="RefSeq" id="XP_018988501.1">
    <property type="nucleotide sequence ID" value="XM_019127772.1"/>
</dbReference>
<keyword evidence="5" id="KW-0677">Repeat</keyword>
<evidence type="ECO:0000256" key="4">
    <source>
        <dbReference type="ARBA" id="ARBA00022490"/>
    </source>
</evidence>
<protein>
    <recommendedName>
        <fullName evidence="9">Importin N-terminal domain-containing protein</fullName>
    </recommendedName>
</protein>
<sequence length="1102" mass="120862">MDQQYLSSLEETLKLITVPDSAVIKAASAKLSSEFYNNDLALPTMVHILQNHQDAQIRQLAAVEARKLVISKWATANAGMKTQIRDSILKSTFVEPKKLVRHQSARVVATIADIDVPENQWPLLMEGLVGAATSEDVQSKEMGLYILLTLLETSGAILIEHVNVFLGLFSQTLVDPSSKDARVTSLLALDVIASFADEMDEIPASMSATFKTAIPHMVNVLKDVVSQDDSDSAKQIFNVFNNLLLADSKIVGDSLVMLVQFMLEISLNTQVDVDYRVMALQFLISCVGYRKGKLSSKKLGPELMLAALKIASEEIDVDEELNTEDQENENEESDPVTLALRFMANLATELPVSQTITPLFENLNAFLSSSNQFEKRAALLALGVTSSGAPDYYSTQLPKLIPVIVSGLKDNSLVVRVAALRCLGQMTSELQDVIAEYHAELLPLIIAIIDSATNVNVYKSATYALDALIEFMNHEVMGQYMEPLMNKLFHMLQSAQSATLKSAIVSAIGSTAYASGKIFTPYFAQSIQFLEPFIANAGNTEGLSEPEIELRACTFENISTMARAVGSEPFAPYATPLLEAAHLSVNSSNSRIRESGFAFIHNMAKVYGKEFAPFLESIIPKIFECLQQDEFQFNPEDLENEELDEADLAEKFTVHTGITIEKEIASIALSELAMGCGNDFGTYVEPSLTILMDQVENSYGMREAALNACWKIVDAMLAANTTPKSFPIGAPQGSYVSESLLAIIKPVRALSMATLDAEFEIGMVATILDNITDLLKKYGAIIVTDNGDSEELQQLCECLMMLLKKEHPCQVEDEDMPEDEEDASETEAMMVETALEVLVSFSKTLGNDFNQIFPPFKEIIFAQVTASTKNLRVSACGALADIAAGLKDYNQDVEAMMNAFVDRLTHDKSIDVKGNASYGVGLIIESTSQDVSAAYPHILQLLSKLLSKADKKADSDNEETRDVVNRAFANASGCVARMALKHQAAVPLTHILPALFSHLPLETAFEENSPIFRLIMSLYEQNSLDITPFTPQVVALFAEVFKKENARIKLVSEATLGREEGVERLNQFASPEEKVKVIELLKYLDGKFAGVVSQNETLKAVI</sequence>
<dbReference type="InterPro" id="IPR040122">
    <property type="entry name" value="Importin_beta"/>
</dbReference>
<keyword evidence="4" id="KW-0963">Cytoplasm</keyword>
<keyword evidence="11" id="KW-1185">Reference proteome</keyword>
<evidence type="ECO:0000256" key="1">
    <source>
        <dbReference type="ARBA" id="ARBA00004123"/>
    </source>
</evidence>
<name>A0A1E3QZR9_9ASCO</name>
<dbReference type="InterPro" id="IPR011989">
    <property type="entry name" value="ARM-like"/>
</dbReference>
<dbReference type="EMBL" id="KV454426">
    <property type="protein sequence ID" value="ODQ83173.1"/>
    <property type="molecule type" value="Genomic_DNA"/>
</dbReference>
<dbReference type="InterPro" id="IPR016024">
    <property type="entry name" value="ARM-type_fold"/>
</dbReference>
<dbReference type="STRING" id="984486.A0A1E3QZR9"/>
<dbReference type="OrthoDB" id="7862313at2759"/>
<evidence type="ECO:0000256" key="7">
    <source>
        <dbReference type="ARBA" id="ARBA00023242"/>
    </source>
</evidence>
<evidence type="ECO:0000313" key="11">
    <source>
        <dbReference type="Proteomes" id="UP000094336"/>
    </source>
</evidence>
<keyword evidence="7" id="KW-0539">Nucleus</keyword>
<dbReference type="InterPro" id="IPR021133">
    <property type="entry name" value="HEAT_type_2"/>
</dbReference>
<dbReference type="GO" id="GO:0005737">
    <property type="term" value="C:cytoplasm"/>
    <property type="evidence" value="ECO:0007669"/>
    <property type="project" value="UniProtKB-SubCell"/>
</dbReference>
<evidence type="ECO:0000259" key="9">
    <source>
        <dbReference type="PROSITE" id="PS50166"/>
    </source>
</evidence>
<dbReference type="InterPro" id="IPR057672">
    <property type="entry name" value="TPR_IPO4/5"/>
</dbReference>
<dbReference type="GO" id="GO:0031267">
    <property type="term" value="F:small GTPase binding"/>
    <property type="evidence" value="ECO:0007669"/>
    <property type="project" value="InterPro"/>
</dbReference>
<evidence type="ECO:0000256" key="6">
    <source>
        <dbReference type="ARBA" id="ARBA00022927"/>
    </source>
</evidence>
<evidence type="ECO:0000256" key="2">
    <source>
        <dbReference type="ARBA" id="ARBA00004496"/>
    </source>
</evidence>
<evidence type="ECO:0000256" key="3">
    <source>
        <dbReference type="ARBA" id="ARBA00022448"/>
    </source>
</evidence>
<dbReference type="GO" id="GO:0061608">
    <property type="term" value="F:nuclear import signal receptor activity"/>
    <property type="evidence" value="ECO:0007669"/>
    <property type="project" value="EnsemblFungi"/>
</dbReference>
<reference evidence="11" key="1">
    <citation type="submission" date="2016-05" db="EMBL/GenBank/DDBJ databases">
        <title>Comparative genomics of biotechnologically important yeasts.</title>
        <authorList>
            <consortium name="DOE Joint Genome Institute"/>
            <person name="Riley R."/>
            <person name="Haridas S."/>
            <person name="Wolfe K.H."/>
            <person name="Lopes M.R."/>
            <person name="Hittinger C.T."/>
            <person name="Goker M."/>
            <person name="Salamov A."/>
            <person name="Wisecaver J."/>
            <person name="Long T.M."/>
            <person name="Aerts A.L."/>
            <person name="Barry K."/>
            <person name="Choi C."/>
            <person name="Clum A."/>
            <person name="Coughlan A.Y."/>
            <person name="Deshpande S."/>
            <person name="Douglass A.P."/>
            <person name="Hanson S.J."/>
            <person name="Klenk H.-P."/>
            <person name="Labutti K."/>
            <person name="Lapidus A."/>
            <person name="Lindquist E."/>
            <person name="Lipzen A."/>
            <person name="Meier-Kolthoff J.P."/>
            <person name="Ohm R.A."/>
            <person name="Otillar R.P."/>
            <person name="Pangilinan J."/>
            <person name="Peng Y."/>
            <person name="Rokas A."/>
            <person name="Rosa C.A."/>
            <person name="Scheuner C."/>
            <person name="Sibirny A.A."/>
            <person name="Slot J.C."/>
            <person name="Stielow J.B."/>
            <person name="Sun H."/>
            <person name="Kurtzman C.P."/>
            <person name="Blackwell M."/>
            <person name="Grigoriev I.V."/>
            <person name="Jeffries T.W."/>
        </authorList>
    </citation>
    <scope>NUCLEOTIDE SEQUENCE [LARGE SCALE GENOMIC DNA]</scope>
    <source>
        <strain evidence="11">NRRL Y-12698</strain>
    </source>
</reference>
<dbReference type="GO" id="GO:0008139">
    <property type="term" value="F:nuclear localization sequence binding"/>
    <property type="evidence" value="ECO:0007669"/>
    <property type="project" value="EnsemblFungi"/>
</dbReference>
<dbReference type="Proteomes" id="UP000094336">
    <property type="component" value="Unassembled WGS sequence"/>
</dbReference>
<dbReference type="GeneID" id="30145625"/>
<dbReference type="InterPro" id="IPR001494">
    <property type="entry name" value="Importin-beta_N"/>
</dbReference>
<dbReference type="GO" id="GO:0006607">
    <property type="term" value="P:NLS-bearing protein import into nucleus"/>
    <property type="evidence" value="ECO:0007669"/>
    <property type="project" value="EnsemblFungi"/>
</dbReference>
<dbReference type="SUPFAM" id="SSF48371">
    <property type="entry name" value="ARM repeat"/>
    <property type="match status" value="2"/>
</dbReference>
<dbReference type="GO" id="GO:2000220">
    <property type="term" value="P:regulation of pseudohyphal growth"/>
    <property type="evidence" value="ECO:0007669"/>
    <property type="project" value="EnsemblFungi"/>
</dbReference>
<keyword evidence="3" id="KW-0813">Transport</keyword>
<evidence type="ECO:0000256" key="5">
    <source>
        <dbReference type="ARBA" id="ARBA00022737"/>
    </source>
</evidence>
<evidence type="ECO:0000256" key="8">
    <source>
        <dbReference type="PROSITE-ProRule" id="PRU00103"/>
    </source>
</evidence>